<feature type="region of interest" description="Disordered" evidence="1">
    <location>
        <begin position="111"/>
        <end position="186"/>
    </location>
</feature>
<dbReference type="AlphaFoldDB" id="A0A8H5D973"/>
<comment type="caution">
    <text evidence="2">The sequence shown here is derived from an EMBL/GenBank/DDBJ whole genome shotgun (WGS) entry which is preliminary data.</text>
</comment>
<dbReference type="EMBL" id="JAACJO010000007">
    <property type="protein sequence ID" value="KAF5355926.1"/>
    <property type="molecule type" value="Genomic_DNA"/>
</dbReference>
<sequence>MATGANQYSDPFTDHPGHQGGINGHSNYGAGYTDADSVSYYSPSMITARTDGDLVSTHQSDYVQRRQSNSSYSAHSKSRSMDKGGAAVGGGAAGEAAEFYNSGPQNSNFLNAGAGAGGKDGSRLSQLTEGDEDDYGFSRKYANSSYGAGLDGDVKTKPYDPHDEALDASLMKNAAPGRAGYSDLGT</sequence>
<feature type="region of interest" description="Disordered" evidence="1">
    <location>
        <begin position="57"/>
        <end position="90"/>
    </location>
</feature>
<feature type="region of interest" description="Disordered" evidence="1">
    <location>
        <begin position="1"/>
        <end position="29"/>
    </location>
</feature>
<name>A0A8H5D973_9AGAR</name>
<reference evidence="2 3" key="1">
    <citation type="journal article" date="2020" name="ISME J.">
        <title>Uncovering the hidden diversity of litter-decomposition mechanisms in mushroom-forming fungi.</title>
        <authorList>
            <person name="Floudas D."/>
            <person name="Bentzer J."/>
            <person name="Ahren D."/>
            <person name="Johansson T."/>
            <person name="Persson P."/>
            <person name="Tunlid A."/>
        </authorList>
    </citation>
    <scope>NUCLEOTIDE SEQUENCE [LARGE SCALE GENOMIC DNA]</scope>
    <source>
        <strain evidence="2 3">CBS 146.42</strain>
    </source>
</reference>
<organism evidence="2 3">
    <name type="scientific">Leucocoprinus leucothites</name>
    <dbReference type="NCBI Taxonomy" id="201217"/>
    <lineage>
        <taxon>Eukaryota</taxon>
        <taxon>Fungi</taxon>
        <taxon>Dikarya</taxon>
        <taxon>Basidiomycota</taxon>
        <taxon>Agaricomycotina</taxon>
        <taxon>Agaricomycetes</taxon>
        <taxon>Agaricomycetidae</taxon>
        <taxon>Agaricales</taxon>
        <taxon>Agaricineae</taxon>
        <taxon>Agaricaceae</taxon>
        <taxon>Leucocoprinus</taxon>
    </lineage>
</organism>
<feature type="compositionally biased region" description="Polar residues" evidence="1">
    <location>
        <begin position="1"/>
        <end position="10"/>
    </location>
</feature>
<proteinExistence type="predicted"/>
<dbReference type="Proteomes" id="UP000559027">
    <property type="component" value="Unassembled WGS sequence"/>
</dbReference>
<feature type="compositionally biased region" description="Basic and acidic residues" evidence="1">
    <location>
        <begin position="152"/>
        <end position="165"/>
    </location>
</feature>
<protein>
    <submittedName>
        <fullName evidence="2">Uncharacterized protein</fullName>
    </submittedName>
</protein>
<evidence type="ECO:0000256" key="1">
    <source>
        <dbReference type="SAM" id="MobiDB-lite"/>
    </source>
</evidence>
<accession>A0A8H5D973</accession>
<feature type="compositionally biased region" description="Polar residues" evidence="1">
    <location>
        <begin position="57"/>
        <end position="75"/>
    </location>
</feature>
<keyword evidence="3" id="KW-1185">Reference proteome</keyword>
<evidence type="ECO:0000313" key="3">
    <source>
        <dbReference type="Proteomes" id="UP000559027"/>
    </source>
</evidence>
<evidence type="ECO:0000313" key="2">
    <source>
        <dbReference type="EMBL" id="KAF5355926.1"/>
    </source>
</evidence>
<gene>
    <name evidence="2" type="ORF">D9756_004140</name>
</gene>